<evidence type="ECO:0000313" key="2">
    <source>
        <dbReference type="Proteomes" id="UP000516280"/>
    </source>
</evidence>
<sequence>MIRNYGTDWIVDKELSLELYEQFNEQGILNNSKQLLSIKKDDRLISLLLDSVFKYNSFVQFIFKESGVIVSPSDHLDLFISGSKLLEVKDVLNNCLNNFSKREVLEIILDLD</sequence>
<name>A0A7L4WAJ1_9LACT</name>
<dbReference type="KEGG" id="lpaa:BHS01_00900"/>
<dbReference type="Proteomes" id="UP000516280">
    <property type="component" value="Chromosome"/>
</dbReference>
<gene>
    <name evidence="1" type="ORF">BHS01_00900</name>
</gene>
<evidence type="ECO:0000313" key="1">
    <source>
        <dbReference type="EMBL" id="QDJ27219.1"/>
    </source>
</evidence>
<reference evidence="1 2" key="1">
    <citation type="submission" date="2016-09" db="EMBL/GenBank/DDBJ databases">
        <title>Lactic acid bacteria from MAP meat Genome sequencing and assembly.</title>
        <authorList>
            <person name="Behr J."/>
            <person name="Hilgarth M."/>
            <person name="Vogel R.F."/>
        </authorList>
    </citation>
    <scope>NUCLEOTIDE SEQUENCE [LARGE SCALE GENOMIC DNA]</scope>
    <source>
        <strain evidence="1 2">TMW21615</strain>
    </source>
</reference>
<proteinExistence type="predicted"/>
<dbReference type="EMBL" id="CP017195">
    <property type="protein sequence ID" value="QDJ27219.1"/>
    <property type="molecule type" value="Genomic_DNA"/>
</dbReference>
<dbReference type="AlphaFoldDB" id="A0A7L4WAJ1"/>
<organism evidence="1 2">
    <name type="scientific">Pseudolactococcus paracarnosus</name>
    <dbReference type="NCBI Taxonomy" id="2749962"/>
    <lineage>
        <taxon>Bacteria</taxon>
        <taxon>Bacillati</taxon>
        <taxon>Bacillota</taxon>
        <taxon>Bacilli</taxon>
        <taxon>Lactobacillales</taxon>
        <taxon>Streptococcaceae</taxon>
        <taxon>Pseudolactococcus</taxon>
    </lineage>
</organism>
<accession>A0A7L4WAJ1</accession>
<protein>
    <submittedName>
        <fullName evidence="1">Uncharacterized protein</fullName>
    </submittedName>
</protein>